<reference evidence="5 6" key="1">
    <citation type="submission" date="2023-03" db="EMBL/GenBank/DDBJ databases">
        <title>Genome insight into feeding habits of ladybird beetles.</title>
        <authorList>
            <person name="Li H.-S."/>
            <person name="Huang Y.-H."/>
            <person name="Pang H."/>
        </authorList>
    </citation>
    <scope>NUCLEOTIDE SEQUENCE [LARGE SCALE GENOMIC DNA]</scope>
    <source>
        <strain evidence="5">SYSU_2023b</strain>
        <tissue evidence="5">Whole body</tissue>
    </source>
</reference>
<proteinExistence type="predicted"/>
<feature type="domain" description="CHHC U11-48K-type" evidence="4">
    <location>
        <begin position="5"/>
        <end position="32"/>
    </location>
</feature>
<organism evidence="5 6">
    <name type="scientific">Henosepilachna vigintioctopunctata</name>
    <dbReference type="NCBI Taxonomy" id="420089"/>
    <lineage>
        <taxon>Eukaryota</taxon>
        <taxon>Metazoa</taxon>
        <taxon>Ecdysozoa</taxon>
        <taxon>Arthropoda</taxon>
        <taxon>Hexapoda</taxon>
        <taxon>Insecta</taxon>
        <taxon>Pterygota</taxon>
        <taxon>Neoptera</taxon>
        <taxon>Endopterygota</taxon>
        <taxon>Coleoptera</taxon>
        <taxon>Polyphaga</taxon>
        <taxon>Cucujiformia</taxon>
        <taxon>Coccinelloidea</taxon>
        <taxon>Coccinellidae</taxon>
        <taxon>Epilachninae</taxon>
        <taxon>Epilachnini</taxon>
        <taxon>Henosepilachna</taxon>
    </lineage>
</organism>
<dbReference type="EMBL" id="JARQZJ010000034">
    <property type="protein sequence ID" value="KAK9875683.1"/>
    <property type="molecule type" value="Genomic_DNA"/>
</dbReference>
<dbReference type="InterPro" id="IPR051591">
    <property type="entry name" value="UPF0224_FAM112_RNA_Proc"/>
</dbReference>
<evidence type="ECO:0000256" key="3">
    <source>
        <dbReference type="ARBA" id="ARBA00022833"/>
    </source>
</evidence>
<keyword evidence="2" id="KW-0863">Zinc-finger</keyword>
<dbReference type="InterPro" id="IPR036236">
    <property type="entry name" value="Znf_C2H2_sf"/>
</dbReference>
<dbReference type="PANTHER" id="PTHR21402">
    <property type="entry name" value="GAMETOCYTE SPECIFIC FACTOR 1-RELATED"/>
    <property type="match status" value="1"/>
</dbReference>
<dbReference type="GO" id="GO:0008270">
    <property type="term" value="F:zinc ion binding"/>
    <property type="evidence" value="ECO:0007669"/>
    <property type="project" value="UniProtKB-KW"/>
</dbReference>
<dbReference type="Proteomes" id="UP001431783">
    <property type="component" value="Unassembled WGS sequence"/>
</dbReference>
<protein>
    <recommendedName>
        <fullName evidence="4">CHHC U11-48K-type domain-containing protein</fullName>
    </recommendedName>
</protein>
<dbReference type="InterPro" id="IPR022776">
    <property type="entry name" value="TRM13/UPF0224_CHHC_Znf_dom"/>
</dbReference>
<dbReference type="AlphaFoldDB" id="A0AAW1U3W9"/>
<evidence type="ECO:0000313" key="6">
    <source>
        <dbReference type="Proteomes" id="UP001431783"/>
    </source>
</evidence>
<evidence type="ECO:0000313" key="5">
    <source>
        <dbReference type="EMBL" id="KAK9875683.1"/>
    </source>
</evidence>
<dbReference type="Pfam" id="PF05253">
    <property type="entry name" value="zf-U11-48K"/>
    <property type="match status" value="1"/>
</dbReference>
<evidence type="ECO:0000256" key="1">
    <source>
        <dbReference type="ARBA" id="ARBA00022723"/>
    </source>
</evidence>
<dbReference type="PANTHER" id="PTHR21402:SF5">
    <property type="entry name" value="GAMETOCYTE SPECIFIC FACTOR 1"/>
    <property type="match status" value="1"/>
</dbReference>
<sequence length="119" mass="13973">MAEKSVRCPFNPEHKMLESMLQRHIIKCMVNYPEYLSCPYNALHRFKNKTLLLRHKLNCPSKNEVKALLDWSTQQTTSDINIQSPVNVENTRNFNLAYEDWDEEMKSGNKQQQKVSKSA</sequence>
<gene>
    <name evidence="5" type="ORF">WA026_009479</name>
</gene>
<dbReference type="SUPFAM" id="SSF57667">
    <property type="entry name" value="beta-beta-alpha zinc fingers"/>
    <property type="match status" value="1"/>
</dbReference>
<keyword evidence="1" id="KW-0479">Metal-binding</keyword>
<keyword evidence="3" id="KW-0862">Zinc</keyword>
<comment type="caution">
    <text evidence="5">The sequence shown here is derived from an EMBL/GenBank/DDBJ whole genome shotgun (WGS) entry which is preliminary data.</text>
</comment>
<dbReference type="PROSITE" id="PS51800">
    <property type="entry name" value="ZF_CHHC_U11_48K"/>
    <property type="match status" value="1"/>
</dbReference>
<accession>A0AAW1U3W9</accession>
<evidence type="ECO:0000256" key="2">
    <source>
        <dbReference type="ARBA" id="ARBA00022771"/>
    </source>
</evidence>
<name>A0AAW1U3W9_9CUCU</name>
<evidence type="ECO:0000259" key="4">
    <source>
        <dbReference type="PROSITE" id="PS51800"/>
    </source>
</evidence>
<keyword evidence="6" id="KW-1185">Reference proteome</keyword>